<keyword evidence="5 6" id="KW-0234">DNA repair</keyword>
<dbReference type="InterPro" id="IPR012340">
    <property type="entry name" value="NA-bd_OB-fold"/>
</dbReference>
<evidence type="ECO:0000256" key="6">
    <source>
        <dbReference type="HAMAP-Rule" id="MF_00031"/>
    </source>
</evidence>
<dbReference type="GO" id="GO:0048476">
    <property type="term" value="C:Holliday junction resolvase complex"/>
    <property type="evidence" value="ECO:0007669"/>
    <property type="project" value="UniProtKB-UniRule"/>
</dbReference>
<dbReference type="AlphaFoldDB" id="A0A140L8Z4"/>
<evidence type="ECO:0000256" key="2">
    <source>
        <dbReference type="ARBA" id="ARBA00022763"/>
    </source>
</evidence>
<protein>
    <recommendedName>
        <fullName evidence="6">Holliday junction branch migration complex subunit RuvA</fullName>
    </recommendedName>
</protein>
<evidence type="ECO:0000313" key="10">
    <source>
        <dbReference type="Proteomes" id="UP000070456"/>
    </source>
</evidence>
<organism evidence="9 10">
    <name type="scientific">Thermotalea metallivorans</name>
    <dbReference type="NCBI Taxonomy" id="520762"/>
    <lineage>
        <taxon>Bacteria</taxon>
        <taxon>Bacillati</taxon>
        <taxon>Bacillota</taxon>
        <taxon>Clostridia</taxon>
        <taxon>Peptostreptococcales</taxon>
        <taxon>Thermotaleaceae</taxon>
        <taxon>Thermotalea</taxon>
    </lineage>
</organism>
<keyword evidence="9" id="KW-0067">ATP-binding</keyword>
<dbReference type="InterPro" id="IPR000085">
    <property type="entry name" value="RuvA"/>
</dbReference>
<comment type="function">
    <text evidence="6">The RuvA-RuvB-RuvC complex processes Holliday junction (HJ) DNA during genetic recombination and DNA repair, while the RuvA-RuvB complex plays an important role in the rescue of blocked DNA replication forks via replication fork reversal (RFR). RuvA specifically binds to HJ cruciform DNA, conferring on it an open structure. The RuvB hexamer acts as an ATP-dependent pump, pulling dsDNA into and through the RuvAB complex. HJ branch migration allows RuvC to scan DNA until it finds its consensus sequence, where it cleaves and resolves the cruciform DNA.</text>
</comment>
<dbReference type="NCBIfam" id="TIGR00084">
    <property type="entry name" value="ruvA"/>
    <property type="match status" value="1"/>
</dbReference>
<dbReference type="GO" id="GO:0005737">
    <property type="term" value="C:cytoplasm"/>
    <property type="evidence" value="ECO:0007669"/>
    <property type="project" value="UniProtKB-SubCell"/>
</dbReference>
<keyword evidence="9" id="KW-0547">Nucleotide-binding</keyword>
<evidence type="ECO:0000313" key="9">
    <source>
        <dbReference type="EMBL" id="KXG77019.1"/>
    </source>
</evidence>
<dbReference type="InterPro" id="IPR036267">
    <property type="entry name" value="RuvA_C_sf"/>
</dbReference>
<dbReference type="InterPro" id="IPR011114">
    <property type="entry name" value="RuvA_C"/>
</dbReference>
<dbReference type="Pfam" id="PF14520">
    <property type="entry name" value="HHH_5"/>
    <property type="match status" value="1"/>
</dbReference>
<keyword evidence="4 6" id="KW-0233">DNA recombination</keyword>
<dbReference type="HAMAP" id="MF_00031">
    <property type="entry name" value="DNA_HJ_migration_RuvA"/>
    <property type="match status" value="1"/>
</dbReference>
<dbReference type="GO" id="GO:0005524">
    <property type="term" value="F:ATP binding"/>
    <property type="evidence" value="ECO:0007669"/>
    <property type="project" value="InterPro"/>
</dbReference>
<comment type="caution">
    <text evidence="6">Lacks conserved residue(s) required for the propagation of feature annotation.</text>
</comment>
<dbReference type="EMBL" id="LOEE01000019">
    <property type="protein sequence ID" value="KXG77019.1"/>
    <property type="molecule type" value="Genomic_DNA"/>
</dbReference>
<feature type="region of interest" description="Domain III" evidence="6">
    <location>
        <begin position="155"/>
        <end position="198"/>
    </location>
</feature>
<dbReference type="Pfam" id="PF07499">
    <property type="entry name" value="RuvA_C"/>
    <property type="match status" value="1"/>
</dbReference>
<evidence type="ECO:0000259" key="8">
    <source>
        <dbReference type="Pfam" id="PF07499"/>
    </source>
</evidence>
<comment type="subcellular location">
    <subcellularLocation>
        <location evidence="6">Cytoplasm</location>
    </subcellularLocation>
</comment>
<dbReference type="Pfam" id="PF01330">
    <property type="entry name" value="RuvA_N"/>
    <property type="match status" value="1"/>
</dbReference>
<evidence type="ECO:0000256" key="4">
    <source>
        <dbReference type="ARBA" id="ARBA00023172"/>
    </source>
</evidence>
<feature type="region of interest" description="Domain I" evidence="6">
    <location>
        <begin position="1"/>
        <end position="64"/>
    </location>
</feature>
<comment type="subunit">
    <text evidence="6">Homotetramer. Forms an RuvA(8)-RuvB(12)-Holliday junction (HJ) complex. HJ DNA is sandwiched between 2 RuvA tetramers; dsDNA enters through RuvA and exits via RuvB. An RuvB hexamer assembles on each DNA strand where it exits the tetramer. Each RuvB hexamer is contacted by two RuvA subunits (via domain III) on 2 adjacent RuvB subunits; this complex drives branch migration. In the full resolvosome a probable DNA-RuvA(4)-RuvB(12)-RuvC(2) complex forms which resolves the HJ.</text>
</comment>
<dbReference type="InterPro" id="IPR010994">
    <property type="entry name" value="RuvA_2-like"/>
</dbReference>
<keyword evidence="9" id="KW-0347">Helicase</keyword>
<dbReference type="GO" id="GO:0009378">
    <property type="term" value="F:four-way junction helicase activity"/>
    <property type="evidence" value="ECO:0007669"/>
    <property type="project" value="InterPro"/>
</dbReference>
<gene>
    <name evidence="6 9" type="primary">ruvA</name>
    <name evidence="9" type="ORF">AN619_05460</name>
</gene>
<dbReference type="SUPFAM" id="SSF47781">
    <property type="entry name" value="RuvA domain 2-like"/>
    <property type="match status" value="1"/>
</dbReference>
<dbReference type="GO" id="GO:0000400">
    <property type="term" value="F:four-way junction DNA binding"/>
    <property type="evidence" value="ECO:0007669"/>
    <property type="project" value="UniProtKB-UniRule"/>
</dbReference>
<dbReference type="Gene3D" id="1.10.150.20">
    <property type="entry name" value="5' to 3' exonuclease, C-terminal subdomain"/>
    <property type="match status" value="1"/>
</dbReference>
<dbReference type="Gene3D" id="2.40.50.140">
    <property type="entry name" value="Nucleic acid-binding proteins"/>
    <property type="match status" value="1"/>
</dbReference>
<comment type="domain">
    <text evidence="6">Has three domains with a flexible linker between the domains II and III and assumes an 'L' shape. Domain III is highly mobile and contacts RuvB.</text>
</comment>
<feature type="domain" description="DNA helicase Holliday junction RuvA type" evidence="7">
    <location>
        <begin position="1"/>
        <end position="62"/>
    </location>
</feature>
<dbReference type="GO" id="GO:0009379">
    <property type="term" value="C:Holliday junction helicase complex"/>
    <property type="evidence" value="ECO:0007669"/>
    <property type="project" value="InterPro"/>
</dbReference>
<name>A0A140L8Z4_9FIRM</name>
<keyword evidence="1 6" id="KW-0963">Cytoplasm</keyword>
<sequence>MFQYIKGTLNTIGEDYIVIENGDIGYKIFTSNQTMMDIRGKHEKVTLYTQMILREDELSIYGFSKREELKMFQLLTTVTGIGAKVALGILSSFPLGKLAGMIVSEDIAGLTKAQGVGKKTAQRIVLELKDKIDQNIVFLEPTFAPTASVTDDPDDEAVSALMGLGYNRAEALSAIHAVKDGSMNLEDIIKRALRVLAK</sequence>
<evidence type="ECO:0000256" key="1">
    <source>
        <dbReference type="ARBA" id="ARBA00022490"/>
    </source>
</evidence>
<evidence type="ECO:0000259" key="7">
    <source>
        <dbReference type="Pfam" id="PF01330"/>
    </source>
</evidence>
<dbReference type="PATRIC" id="fig|520762.4.peg.622"/>
<keyword evidence="10" id="KW-1185">Reference proteome</keyword>
<dbReference type="Proteomes" id="UP000070456">
    <property type="component" value="Unassembled WGS sequence"/>
</dbReference>
<keyword evidence="2 6" id="KW-0227">DNA damage</keyword>
<evidence type="ECO:0000256" key="3">
    <source>
        <dbReference type="ARBA" id="ARBA00023125"/>
    </source>
</evidence>
<keyword evidence="3 6" id="KW-0238">DNA-binding</keyword>
<dbReference type="RefSeq" id="WP_068554857.1">
    <property type="nucleotide sequence ID" value="NZ_LOEE01000019.1"/>
</dbReference>
<dbReference type="InterPro" id="IPR013849">
    <property type="entry name" value="DNA_helicase_Holl-junc_RuvA_I"/>
</dbReference>
<dbReference type="CDD" id="cd14332">
    <property type="entry name" value="UBA_RuvA_C"/>
    <property type="match status" value="1"/>
</dbReference>
<dbReference type="GO" id="GO:0006281">
    <property type="term" value="P:DNA repair"/>
    <property type="evidence" value="ECO:0007669"/>
    <property type="project" value="UniProtKB-UniRule"/>
</dbReference>
<comment type="caution">
    <text evidence="9">The sequence shown here is derived from an EMBL/GenBank/DDBJ whole genome shotgun (WGS) entry which is preliminary data.</text>
</comment>
<dbReference type="SUPFAM" id="SSF50249">
    <property type="entry name" value="Nucleic acid-binding proteins"/>
    <property type="match status" value="1"/>
</dbReference>
<proteinExistence type="inferred from homology"/>
<dbReference type="GO" id="GO:0006310">
    <property type="term" value="P:DNA recombination"/>
    <property type="evidence" value="ECO:0007669"/>
    <property type="project" value="UniProtKB-UniRule"/>
</dbReference>
<dbReference type="Gene3D" id="1.10.8.10">
    <property type="entry name" value="DNA helicase RuvA subunit, C-terminal domain"/>
    <property type="match status" value="1"/>
</dbReference>
<comment type="similarity">
    <text evidence="6">Belongs to the RuvA family.</text>
</comment>
<accession>A0A140L8Z4</accession>
<dbReference type="OrthoDB" id="5293449at2"/>
<dbReference type="STRING" id="520762.AN619_05460"/>
<dbReference type="SUPFAM" id="SSF46929">
    <property type="entry name" value="DNA helicase RuvA subunit, C-terminal domain"/>
    <property type="match status" value="1"/>
</dbReference>
<keyword evidence="9" id="KW-0378">Hydrolase</keyword>
<evidence type="ECO:0000256" key="5">
    <source>
        <dbReference type="ARBA" id="ARBA00023204"/>
    </source>
</evidence>
<reference evidence="9 10" key="1">
    <citation type="submission" date="2015-12" db="EMBL/GenBank/DDBJ databases">
        <title>Draft genome sequence of the thermoanaerobe Thermotalea metallivorans, an isolate from the runoff channel of the Great Artesian Basin, Australia.</title>
        <authorList>
            <person name="Patel B.K."/>
        </authorList>
    </citation>
    <scope>NUCLEOTIDE SEQUENCE [LARGE SCALE GENOMIC DNA]</scope>
    <source>
        <strain evidence="9 10">B2-1</strain>
    </source>
</reference>
<dbReference type="GO" id="GO:0016787">
    <property type="term" value="F:hydrolase activity"/>
    <property type="evidence" value="ECO:0007669"/>
    <property type="project" value="UniProtKB-KW"/>
</dbReference>
<feature type="domain" description="Holliday junction DNA helicase RuvA C-terminal" evidence="8">
    <location>
        <begin position="155"/>
        <end position="196"/>
    </location>
</feature>